<evidence type="ECO:0000313" key="3">
    <source>
        <dbReference type="Proteomes" id="UP000321331"/>
    </source>
</evidence>
<evidence type="ECO:0000259" key="1">
    <source>
        <dbReference type="Pfam" id="PF20183"/>
    </source>
</evidence>
<evidence type="ECO:0000313" key="2">
    <source>
        <dbReference type="EMBL" id="TXC07450.1"/>
    </source>
</evidence>
<proteinExistence type="predicted"/>
<dbReference type="Pfam" id="PF20183">
    <property type="entry name" value="DUF6546"/>
    <property type="match status" value="1"/>
</dbReference>
<gene>
    <name evidence="2" type="ORF">FocTR4_00003620</name>
</gene>
<protein>
    <recommendedName>
        <fullName evidence="1">DUF6546 domain-containing protein</fullName>
    </recommendedName>
</protein>
<sequence>MTRWNSLPQEIRGMILGYVVIHDRIAPYAPVSIEWHDAIEKTFRHLRIQASSSDACGRTPTVFESLSRLCGRHRRLVKHIWLNIEHTKHPKWWDGSYNLSSEDRAISVTVKRLDFDMPSAPSVQAVTKFLLPRHCRRQFSAETLSCMSRRLPRLEEISLETWDLSDIHYGFSHGYRYAQHLLAAPGSFRNVKSMTVFQDRNEYFNAISGLLQTAAQIATRMPKLERLRIWNGGVNEECAFTYRKHQHNASVTWQAKGGIQLHPEVYSAWGNVHSRYFLNVENKGTWPIIMSHAAAISCLGLEHVVSDVSLRQMQLENSIPY</sequence>
<reference evidence="2 3" key="1">
    <citation type="submission" date="2019-07" db="EMBL/GenBank/DDBJ databases">
        <title>The First High-Quality Draft Genome Sequence of the Causal Agent of the Current Panama Disease Epidemic.</title>
        <authorList>
            <person name="Warmington R.J."/>
            <person name="Kay W."/>
            <person name="Jeffries A."/>
            <person name="Bebber D."/>
            <person name="Moore K."/>
            <person name="Studholme D.J."/>
        </authorList>
    </citation>
    <scope>NUCLEOTIDE SEQUENCE [LARGE SCALE GENOMIC DNA]</scope>
    <source>
        <strain evidence="2 3">TR4</strain>
    </source>
</reference>
<dbReference type="EMBL" id="VMNF01000005">
    <property type="protein sequence ID" value="TXC07450.1"/>
    <property type="molecule type" value="Genomic_DNA"/>
</dbReference>
<accession>A0A5C6T8W9</accession>
<name>A0A5C6T8W9_FUSOC</name>
<dbReference type="Proteomes" id="UP000321331">
    <property type="component" value="Unassembled WGS sequence"/>
</dbReference>
<comment type="caution">
    <text evidence="2">The sequence shown here is derived from an EMBL/GenBank/DDBJ whole genome shotgun (WGS) entry which is preliminary data.</text>
</comment>
<dbReference type="AlphaFoldDB" id="A0A5C6T8W9"/>
<organism evidence="2 3">
    <name type="scientific">Fusarium oxysporum f. sp. cubense</name>
    <dbReference type="NCBI Taxonomy" id="61366"/>
    <lineage>
        <taxon>Eukaryota</taxon>
        <taxon>Fungi</taxon>
        <taxon>Dikarya</taxon>
        <taxon>Ascomycota</taxon>
        <taxon>Pezizomycotina</taxon>
        <taxon>Sordariomycetes</taxon>
        <taxon>Hypocreomycetidae</taxon>
        <taxon>Hypocreales</taxon>
        <taxon>Nectriaceae</taxon>
        <taxon>Fusarium</taxon>
        <taxon>Fusarium oxysporum species complex</taxon>
    </lineage>
</organism>
<feature type="domain" description="DUF6546" evidence="1">
    <location>
        <begin position="205"/>
        <end position="305"/>
    </location>
</feature>
<dbReference type="InterPro" id="IPR046676">
    <property type="entry name" value="DUF6546"/>
</dbReference>